<feature type="transmembrane region" description="Helical" evidence="1">
    <location>
        <begin position="27"/>
        <end position="46"/>
    </location>
</feature>
<keyword evidence="1" id="KW-0472">Membrane</keyword>
<dbReference type="SUPFAM" id="SSF81469">
    <property type="entry name" value="Bacterial aa3 type cytochrome c oxidase subunit IV"/>
    <property type="match status" value="1"/>
</dbReference>
<keyword evidence="1" id="KW-0812">Transmembrane</keyword>
<sequence length="47" mass="5157">MANDKPNGDIETVKTDHRSTYDNFMSVTKWGVAGVSVVLILMAIFLA</sequence>
<evidence type="ECO:0000313" key="4">
    <source>
        <dbReference type="Proteomes" id="UP000635071"/>
    </source>
</evidence>
<proteinExistence type="predicted"/>
<dbReference type="Gene3D" id="1.20.5.160">
    <property type="entry name" value="Bacterial aa3 type cytochrome c oxidase subunit IV"/>
    <property type="match status" value="1"/>
</dbReference>
<name>A0A916ZMC7_9SPHN</name>
<evidence type="ECO:0000313" key="3">
    <source>
        <dbReference type="EMBL" id="GGE04368.1"/>
    </source>
</evidence>
<reference evidence="3" key="1">
    <citation type="journal article" date="2014" name="Int. J. Syst. Evol. Microbiol.">
        <title>Complete genome sequence of Corynebacterium casei LMG S-19264T (=DSM 44701T), isolated from a smear-ripened cheese.</title>
        <authorList>
            <consortium name="US DOE Joint Genome Institute (JGI-PGF)"/>
            <person name="Walter F."/>
            <person name="Albersmeier A."/>
            <person name="Kalinowski J."/>
            <person name="Ruckert C."/>
        </authorList>
    </citation>
    <scope>NUCLEOTIDE SEQUENCE</scope>
    <source>
        <strain evidence="3">CGMCC 1.15519</strain>
    </source>
</reference>
<accession>A0A916ZMC7</accession>
<dbReference type="Pfam" id="PF07835">
    <property type="entry name" value="COX4_pro_2"/>
    <property type="match status" value="1"/>
</dbReference>
<evidence type="ECO:0000256" key="1">
    <source>
        <dbReference type="SAM" id="Phobius"/>
    </source>
</evidence>
<dbReference type="RefSeq" id="WP_188761664.1">
    <property type="nucleotide sequence ID" value="NZ_BMJM01000002.1"/>
</dbReference>
<keyword evidence="4" id="KW-1185">Reference proteome</keyword>
<dbReference type="Proteomes" id="UP000635071">
    <property type="component" value="Unassembled WGS sequence"/>
</dbReference>
<dbReference type="InterPro" id="IPR036596">
    <property type="entry name" value="Cyt-C_aa3_sf"/>
</dbReference>
<reference evidence="3" key="2">
    <citation type="submission" date="2020-09" db="EMBL/GenBank/DDBJ databases">
        <authorList>
            <person name="Sun Q."/>
            <person name="Zhou Y."/>
        </authorList>
    </citation>
    <scope>NUCLEOTIDE SEQUENCE</scope>
    <source>
        <strain evidence="3">CGMCC 1.15519</strain>
    </source>
</reference>
<comment type="caution">
    <text evidence="3">The sequence shown here is derived from an EMBL/GenBank/DDBJ whole genome shotgun (WGS) entry which is preliminary data.</text>
</comment>
<evidence type="ECO:0000259" key="2">
    <source>
        <dbReference type="Pfam" id="PF07835"/>
    </source>
</evidence>
<protein>
    <recommendedName>
        <fullName evidence="2">Cytochrome c oxidase subunit IV bacterial aa3 type domain-containing protein</fullName>
    </recommendedName>
</protein>
<organism evidence="3 4">
    <name type="scientific">Sandarakinorhabdus glacialis</name>
    <dbReference type="NCBI Taxonomy" id="1614636"/>
    <lineage>
        <taxon>Bacteria</taxon>
        <taxon>Pseudomonadati</taxon>
        <taxon>Pseudomonadota</taxon>
        <taxon>Alphaproteobacteria</taxon>
        <taxon>Sphingomonadales</taxon>
        <taxon>Sphingosinicellaceae</taxon>
        <taxon>Sandarakinorhabdus</taxon>
    </lineage>
</organism>
<dbReference type="EMBL" id="BMJM01000002">
    <property type="protein sequence ID" value="GGE04368.1"/>
    <property type="molecule type" value="Genomic_DNA"/>
</dbReference>
<keyword evidence="1" id="KW-1133">Transmembrane helix</keyword>
<dbReference type="AlphaFoldDB" id="A0A916ZMC7"/>
<dbReference type="InterPro" id="IPR012422">
    <property type="entry name" value="Cyt_c_oxidase_su4_bac-aa3"/>
</dbReference>
<gene>
    <name evidence="3" type="ORF">GCM10011529_08420</name>
</gene>
<feature type="domain" description="Cytochrome c oxidase subunit IV bacterial aa3 type" evidence="2">
    <location>
        <begin position="16"/>
        <end position="46"/>
    </location>
</feature>